<accession>A0A7R8CUD3</accession>
<sequence>MRYIGSQDAWPMKLGNRFTRYKGKVFRNRIFVKVSKRADFNCEKCQDPGNQYLGHLLFLPLIGLNEPLHITRISARVKNLFRSTTLLQSGSYITLHLSRTSYFIALSGVPSSLVREKLITRKIKNSASKIVQRRCSRFGAQLNQFGSEVIHKKTFTTIDEKSMQYRVPTSSIFTNKSDSVLCSICEEAEETSEHILFSCSFVTPLISAVNANIAENYGDFHSIRDGSQLSQQNGDRDNHFKGLDSKIFGEMLQCLPSH</sequence>
<keyword evidence="2" id="KW-1185">Reference proteome</keyword>
<dbReference type="Proteomes" id="UP000675881">
    <property type="component" value="Chromosome 5"/>
</dbReference>
<evidence type="ECO:0000313" key="1">
    <source>
        <dbReference type="EMBL" id="CAF2935599.1"/>
    </source>
</evidence>
<dbReference type="AlphaFoldDB" id="A0A7R8CUD3"/>
<dbReference type="EMBL" id="HG994584">
    <property type="protein sequence ID" value="CAF2935599.1"/>
    <property type="molecule type" value="Genomic_DNA"/>
</dbReference>
<name>A0A7R8CUD3_LEPSM</name>
<gene>
    <name evidence="1" type="ORF">LSAA_10212</name>
</gene>
<organism evidence="1 2">
    <name type="scientific">Lepeophtheirus salmonis</name>
    <name type="common">Salmon louse</name>
    <name type="synonym">Caligus salmonis</name>
    <dbReference type="NCBI Taxonomy" id="72036"/>
    <lineage>
        <taxon>Eukaryota</taxon>
        <taxon>Metazoa</taxon>
        <taxon>Ecdysozoa</taxon>
        <taxon>Arthropoda</taxon>
        <taxon>Crustacea</taxon>
        <taxon>Multicrustacea</taxon>
        <taxon>Hexanauplia</taxon>
        <taxon>Copepoda</taxon>
        <taxon>Siphonostomatoida</taxon>
        <taxon>Caligidae</taxon>
        <taxon>Lepeophtheirus</taxon>
    </lineage>
</organism>
<proteinExistence type="predicted"/>
<evidence type="ECO:0000313" key="2">
    <source>
        <dbReference type="Proteomes" id="UP000675881"/>
    </source>
</evidence>
<protein>
    <submittedName>
        <fullName evidence="1">(salmon louse) hypothetical protein</fullName>
    </submittedName>
</protein>
<reference evidence="1" key="1">
    <citation type="submission" date="2021-02" db="EMBL/GenBank/DDBJ databases">
        <authorList>
            <person name="Bekaert M."/>
        </authorList>
    </citation>
    <scope>NUCLEOTIDE SEQUENCE</scope>
    <source>
        <strain evidence="1">IoA-00</strain>
    </source>
</reference>